<dbReference type="InterPro" id="IPR051257">
    <property type="entry name" value="Diverse_CBS-Domain"/>
</dbReference>
<organism evidence="4 5">
    <name type="scientific">Candidatus Brocadia sapporoensis</name>
    <dbReference type="NCBI Taxonomy" id="392547"/>
    <lineage>
        <taxon>Bacteria</taxon>
        <taxon>Pseudomonadati</taxon>
        <taxon>Planctomycetota</taxon>
        <taxon>Candidatus Brocadiia</taxon>
        <taxon>Candidatus Brocadiales</taxon>
        <taxon>Candidatus Brocadiaceae</taxon>
        <taxon>Candidatus Brocadia</taxon>
    </lineage>
</organism>
<dbReference type="InterPro" id="IPR046342">
    <property type="entry name" value="CBS_dom_sf"/>
</dbReference>
<feature type="domain" description="CBS" evidence="3">
    <location>
        <begin position="77"/>
        <end position="133"/>
    </location>
</feature>
<name>A0A1V6LXI3_9BACT</name>
<protein>
    <submittedName>
        <fullName evidence="4">Histidine kinase</fullName>
    </submittedName>
</protein>
<dbReference type="PANTHER" id="PTHR43080:SF2">
    <property type="entry name" value="CBS DOMAIN-CONTAINING PROTEIN"/>
    <property type="match status" value="1"/>
</dbReference>
<sequence>MAKNDIVAKDIMNKNVTVARKEALGRSLAEKLLTGKYSGMPVVDDNNKIIGVVSEFDLLKVMDRGKSLEKVTAEEIMSAKPIFVAEDTSVEDIIRIMTKHNIIRVPVVRDGIPVGIISRCDIIRCVYGVLSPEFVRINSEREKIEFFTEFKNIEFKSNEELS</sequence>
<dbReference type="SMART" id="SM00116">
    <property type="entry name" value="CBS"/>
    <property type="match status" value="2"/>
</dbReference>
<dbReference type="Proteomes" id="UP000242219">
    <property type="component" value="Unassembled WGS sequence"/>
</dbReference>
<evidence type="ECO:0000313" key="5">
    <source>
        <dbReference type="Proteomes" id="UP000242219"/>
    </source>
</evidence>
<evidence type="ECO:0000259" key="3">
    <source>
        <dbReference type="PROSITE" id="PS51371"/>
    </source>
</evidence>
<dbReference type="Pfam" id="PF00571">
    <property type="entry name" value="CBS"/>
    <property type="match status" value="2"/>
</dbReference>
<keyword evidence="4" id="KW-0808">Transferase</keyword>
<dbReference type="RefSeq" id="WP_070067967.1">
    <property type="nucleotide sequence ID" value="NZ_MJUW02000114.1"/>
</dbReference>
<keyword evidence="1 2" id="KW-0129">CBS domain</keyword>
<dbReference type="InterPro" id="IPR000644">
    <property type="entry name" value="CBS_dom"/>
</dbReference>
<gene>
    <name evidence="4" type="ORF">BIY37_11480</name>
</gene>
<feature type="domain" description="CBS" evidence="3">
    <location>
        <begin position="12"/>
        <end position="68"/>
    </location>
</feature>
<proteinExistence type="predicted"/>
<dbReference type="EMBL" id="MJUW02000114">
    <property type="protein sequence ID" value="OQD44843.1"/>
    <property type="molecule type" value="Genomic_DNA"/>
</dbReference>
<dbReference type="GO" id="GO:0016301">
    <property type="term" value="F:kinase activity"/>
    <property type="evidence" value="ECO:0007669"/>
    <property type="project" value="UniProtKB-KW"/>
</dbReference>
<dbReference type="PROSITE" id="PS51371">
    <property type="entry name" value="CBS"/>
    <property type="match status" value="2"/>
</dbReference>
<evidence type="ECO:0000256" key="2">
    <source>
        <dbReference type="PROSITE-ProRule" id="PRU00703"/>
    </source>
</evidence>
<accession>A0A1V6LXI3</accession>
<comment type="caution">
    <text evidence="4">The sequence shown here is derived from an EMBL/GenBank/DDBJ whole genome shotgun (WGS) entry which is preliminary data.</text>
</comment>
<evidence type="ECO:0000256" key="1">
    <source>
        <dbReference type="ARBA" id="ARBA00023122"/>
    </source>
</evidence>
<dbReference type="PANTHER" id="PTHR43080">
    <property type="entry name" value="CBS DOMAIN-CONTAINING PROTEIN CBSX3, MITOCHONDRIAL"/>
    <property type="match status" value="1"/>
</dbReference>
<dbReference type="SUPFAM" id="SSF54631">
    <property type="entry name" value="CBS-domain pair"/>
    <property type="match status" value="1"/>
</dbReference>
<keyword evidence="4" id="KW-0418">Kinase</keyword>
<evidence type="ECO:0000313" key="4">
    <source>
        <dbReference type="EMBL" id="OQD44843.1"/>
    </source>
</evidence>
<reference evidence="4 5" key="1">
    <citation type="journal article" date="2016" name="Genome Announc.">
        <title>Draft Genome Sequence of the Anaerobic Ammonium-Oxidizing Bacterium 'Candidatus Brocadia sp. 40'.</title>
        <authorList>
            <person name="Ali M."/>
            <person name="Haroon M.F."/>
            <person name="Narita Y."/>
            <person name="Zhang L."/>
            <person name="Rangel Shaw D."/>
            <person name="Okabe S."/>
            <person name="Saikaly P.E."/>
        </authorList>
    </citation>
    <scope>NUCLEOTIDE SEQUENCE [LARGE SCALE GENOMIC DNA]</scope>
    <source>
        <strain evidence="4 5">40</strain>
    </source>
</reference>
<dbReference type="AlphaFoldDB" id="A0A1V6LXI3"/>
<keyword evidence="5" id="KW-1185">Reference proteome</keyword>
<dbReference type="Gene3D" id="3.10.580.10">
    <property type="entry name" value="CBS-domain"/>
    <property type="match status" value="1"/>
</dbReference>